<dbReference type="GeneID" id="69031143"/>
<name>A0ABX2VRT6_AJEDR</name>
<sequence>MSKGHKSTEAEYIRLHYSWYGAVEIPSLRSGNYTVKERHYCSGRTQRKRTGNPPQCQAGMTWRNSTCLTARVWKPFRAFRCCLCMDIGGVIDSRVPGIHRLSYYLAKYCYCQLLQATYLEHLSRTPSPFILRADKAAAAFVLTADFQAHFYEK</sequence>
<organism evidence="1 2">
    <name type="scientific">Ajellomyces dermatitidis (strain ER-3 / ATCC MYA-2586)</name>
    <name type="common">Blastomyces dermatitidis</name>
    <dbReference type="NCBI Taxonomy" id="559297"/>
    <lineage>
        <taxon>Eukaryota</taxon>
        <taxon>Fungi</taxon>
        <taxon>Dikarya</taxon>
        <taxon>Ascomycota</taxon>
        <taxon>Pezizomycotina</taxon>
        <taxon>Eurotiomycetes</taxon>
        <taxon>Eurotiomycetidae</taxon>
        <taxon>Onygenales</taxon>
        <taxon>Ajellomycetaceae</taxon>
        <taxon>Blastomyces</taxon>
    </lineage>
</organism>
<accession>A0ABX2VRT6</accession>
<dbReference type="EMBL" id="EQ999973">
    <property type="protein sequence ID" value="OAS99669.1"/>
    <property type="molecule type" value="Genomic_DNA"/>
</dbReference>
<dbReference type="RefSeq" id="XP_045279396.1">
    <property type="nucleotide sequence ID" value="XM_045425503.1"/>
</dbReference>
<evidence type="ECO:0000313" key="2">
    <source>
        <dbReference type="Proteomes" id="UP000002039"/>
    </source>
</evidence>
<reference evidence="2" key="2">
    <citation type="journal article" date="2015" name="PLoS Genet.">
        <title>The dynamic genome and transcriptome of the human fungal pathogen Blastomyces and close relative Emmonsia.</title>
        <authorList>
            <person name="Munoz J.F."/>
            <person name="Gauthier G.M."/>
            <person name="Desjardins C.A."/>
            <person name="Gallo J.E."/>
            <person name="Holder J."/>
            <person name="Sullivan T.D."/>
            <person name="Marty A.J."/>
            <person name="Carmen J.C."/>
            <person name="Chen Z."/>
            <person name="Ding L."/>
            <person name="Gujja S."/>
            <person name="Magrini V."/>
            <person name="Misas E."/>
            <person name="Mitreva M."/>
            <person name="Priest M."/>
            <person name="Saif S."/>
            <person name="Whiston E.A."/>
            <person name="Young S."/>
            <person name="Zeng Q."/>
            <person name="Goldman W.E."/>
            <person name="Mardis E.R."/>
            <person name="Taylor J.W."/>
            <person name="McEwen J.G."/>
            <person name="Clay O.K."/>
            <person name="Klein B.S."/>
            <person name="Cuomo C.A."/>
        </authorList>
    </citation>
    <scope>NUCLEOTIDE SEQUENCE [LARGE SCALE GENOMIC DNA]</scope>
    <source>
        <strain evidence="2">ER-3 / ATCC MYA-2586</strain>
    </source>
</reference>
<protein>
    <submittedName>
        <fullName evidence="1">Uncharacterized protein</fullName>
    </submittedName>
</protein>
<gene>
    <name evidence="1" type="ORF">BDCG_16251</name>
</gene>
<dbReference type="EMBL" id="EQ999973">
    <property type="protein sequence ID" value="OAS99668.1"/>
    <property type="molecule type" value="Genomic_DNA"/>
</dbReference>
<proteinExistence type="predicted"/>
<reference evidence="1" key="1">
    <citation type="submission" date="2009-02" db="EMBL/GenBank/DDBJ databases">
        <title>The Genome Sequence of Blastomyces dermatitidis strain ER-3.</title>
        <authorList>
            <consortium name="The Broad Institute Genome Sequencing Platform"/>
            <consortium name="Broad Institute Microbial Sequencing Center."/>
            <person name="Champion M."/>
            <person name="Cuomo C."/>
            <person name="Ma L.-J."/>
            <person name="Henn M.R."/>
            <person name="Klein B."/>
            <person name="Goldman B."/>
            <person name="Young S."/>
            <person name="Kodira C.D."/>
            <person name="Zeng Q."/>
            <person name="Koehrsen M."/>
            <person name="Alvarado L."/>
            <person name="Berlin A.M."/>
            <person name="Heiman D.I."/>
            <person name="Hepburn T.A."/>
            <person name="Saif S."/>
            <person name="Shea T.D."/>
            <person name="Shenoy N."/>
            <person name="Sykes S."/>
            <person name="Galagan J."/>
            <person name="Nusbaum C."/>
            <person name="Birren B."/>
        </authorList>
    </citation>
    <scope>NUCLEOTIDE SEQUENCE</scope>
    <source>
        <strain evidence="1">ER-3</strain>
    </source>
</reference>
<evidence type="ECO:0000313" key="1">
    <source>
        <dbReference type="EMBL" id="OAS99669.1"/>
    </source>
</evidence>
<keyword evidence="2" id="KW-1185">Reference proteome</keyword>
<dbReference type="Proteomes" id="UP000002039">
    <property type="component" value="Unassembled WGS sequence"/>
</dbReference>
<dbReference type="RefSeq" id="XP_045279397.1">
    <property type="nucleotide sequence ID" value="XM_045425504.1"/>
</dbReference>